<name>U2RYC2_9ACTN</name>
<evidence type="ECO:0000313" key="3">
    <source>
        <dbReference type="Proteomes" id="UP000017052"/>
    </source>
</evidence>
<proteinExistence type="predicted"/>
<reference evidence="2" key="1">
    <citation type="submission" date="2013-08" db="EMBL/GenBank/DDBJ databases">
        <authorList>
            <person name="Durkin A.S."/>
            <person name="Haft D.R."/>
            <person name="McCorrison J."/>
            <person name="Torralba M."/>
            <person name="Gillis M."/>
            <person name="Haft D.H."/>
            <person name="Methe B."/>
            <person name="Sutton G."/>
            <person name="Nelson K.E."/>
        </authorList>
    </citation>
    <scope>NUCLEOTIDE SEQUENCE [LARGE SCALE GENOMIC DNA]</scope>
    <source>
        <strain evidence="2">F0233</strain>
    </source>
</reference>
<evidence type="ECO:0000313" key="2">
    <source>
        <dbReference type="EMBL" id="ERK55607.1"/>
    </source>
</evidence>
<organism evidence="2 3">
    <name type="scientific">Propionibacterium acidifaciens F0233</name>
    <dbReference type="NCBI Taxonomy" id="553198"/>
    <lineage>
        <taxon>Bacteria</taxon>
        <taxon>Bacillati</taxon>
        <taxon>Actinomycetota</taxon>
        <taxon>Actinomycetes</taxon>
        <taxon>Propionibacteriales</taxon>
        <taxon>Propionibacteriaceae</taxon>
        <taxon>Propionibacterium</taxon>
    </lineage>
</organism>
<keyword evidence="3" id="KW-1185">Reference proteome</keyword>
<feature type="region of interest" description="Disordered" evidence="1">
    <location>
        <begin position="1"/>
        <end position="71"/>
    </location>
</feature>
<dbReference type="Proteomes" id="UP000017052">
    <property type="component" value="Unassembled WGS sequence"/>
</dbReference>
<accession>U2RYC2</accession>
<comment type="caution">
    <text evidence="2">The sequence shown here is derived from an EMBL/GenBank/DDBJ whole genome shotgun (WGS) entry which is preliminary data.</text>
</comment>
<dbReference type="AlphaFoldDB" id="U2RYC2"/>
<evidence type="ECO:0000256" key="1">
    <source>
        <dbReference type="SAM" id="MobiDB-lite"/>
    </source>
</evidence>
<dbReference type="EMBL" id="ACVN02000180">
    <property type="protein sequence ID" value="ERK55607.1"/>
    <property type="molecule type" value="Genomic_DNA"/>
</dbReference>
<protein>
    <submittedName>
        <fullName evidence="2">Uncharacterized protein</fullName>
    </submittedName>
</protein>
<gene>
    <name evidence="2" type="ORF">HMPREF0682_0831</name>
</gene>
<feature type="compositionally biased region" description="Basic residues" evidence="1">
    <location>
        <begin position="48"/>
        <end position="59"/>
    </location>
</feature>
<sequence length="71" mass="7870">MRAAWLSGVRAGSRDEPQNERSAAGLPEELEQVYDTPVVEQSFERSGRFKPRRPARPRGRVLADGFSRAGG</sequence>